<reference evidence="3" key="1">
    <citation type="submission" date="2016-10" db="EMBL/GenBank/DDBJ databases">
        <authorList>
            <person name="Varghese N."/>
            <person name="Submissions S."/>
        </authorList>
    </citation>
    <scope>NUCLEOTIDE SEQUENCE [LARGE SCALE GENOMIC DNA]</scope>
    <source>
        <strain evidence="3">DSM 24499</strain>
    </source>
</reference>
<feature type="transmembrane region" description="Helical" evidence="1">
    <location>
        <begin position="111"/>
        <end position="133"/>
    </location>
</feature>
<sequence length="426" mass="50506">MKLNSFGEELLKYVILFFFIYSVLYIFPFPLNSFTPLYFFERIFHQNTWHVIVPWFAETFLNNPDAYHVQNTGSGDTLYDFVRCLLIGILSFILCTVIFLLFRRKINSNKLIYIGGQYIRYYLIFVLLTYGIIKVFKLQFGEPYLIRLVTPFGEMSPMGLAWNYMGFSKTYTVFAGWSETIAAILLIFKRTRTLGAVLSFGVMLNVFMMNISYDIPVKQFSLHLCVFSAFLILIDGKRLLNVFILNRDVSKIEYVKPFSKKWKNYTLQIAKFLFIIVFVVLKLISTIRRQDMYGDLGPKHELYGIYELNEFQLNHIKRPARLDDSLQFKRLIFDRPELVYLQKMNDEGVYYVAETDTVAQKIYLKERDSSKVGFFDYKMKPESNIYEFEGIFKGDSIYFKTERKGREDFLLNNRGFHWISKYPFNR</sequence>
<keyword evidence="1" id="KW-0472">Membrane</keyword>
<gene>
    <name evidence="2" type="ORF">SAMN04487907_101606</name>
</gene>
<proteinExistence type="predicted"/>
<dbReference type="AlphaFoldDB" id="A0A1I1DZU2"/>
<dbReference type="OrthoDB" id="102112at2"/>
<dbReference type="STRING" id="1334022.SAMN04487907_101606"/>
<evidence type="ECO:0000313" key="3">
    <source>
        <dbReference type="Proteomes" id="UP000199438"/>
    </source>
</evidence>
<evidence type="ECO:0008006" key="4">
    <source>
        <dbReference type="Google" id="ProtNLM"/>
    </source>
</evidence>
<evidence type="ECO:0000256" key="1">
    <source>
        <dbReference type="SAM" id="Phobius"/>
    </source>
</evidence>
<feature type="transmembrane region" description="Helical" evidence="1">
    <location>
        <begin position="12"/>
        <end position="31"/>
    </location>
</feature>
<dbReference type="RefSeq" id="WP_092539896.1">
    <property type="nucleotide sequence ID" value="NZ_FOKV01000001.1"/>
</dbReference>
<feature type="transmembrane region" description="Helical" evidence="1">
    <location>
        <begin position="220"/>
        <end position="245"/>
    </location>
</feature>
<keyword evidence="1" id="KW-1133">Transmembrane helix</keyword>
<dbReference type="EMBL" id="FOKV01000001">
    <property type="protein sequence ID" value="SFB78083.1"/>
    <property type="molecule type" value="Genomic_DNA"/>
</dbReference>
<feature type="transmembrane region" description="Helical" evidence="1">
    <location>
        <begin position="265"/>
        <end position="284"/>
    </location>
</feature>
<keyword evidence="1" id="KW-0812">Transmembrane</keyword>
<feature type="transmembrane region" description="Helical" evidence="1">
    <location>
        <begin position="171"/>
        <end position="188"/>
    </location>
</feature>
<feature type="transmembrane region" description="Helical" evidence="1">
    <location>
        <begin position="194"/>
        <end position="213"/>
    </location>
</feature>
<keyword evidence="3" id="KW-1185">Reference proteome</keyword>
<protein>
    <recommendedName>
        <fullName evidence="4">DoxX protein</fullName>
    </recommendedName>
</protein>
<accession>A0A1I1DZU2</accession>
<evidence type="ECO:0000313" key="2">
    <source>
        <dbReference type="EMBL" id="SFB78083.1"/>
    </source>
</evidence>
<name>A0A1I1DZU2_9FLAO</name>
<feature type="transmembrane region" description="Helical" evidence="1">
    <location>
        <begin position="81"/>
        <end position="102"/>
    </location>
</feature>
<organism evidence="2 3">
    <name type="scientific">Zunongwangia mangrovi</name>
    <dbReference type="NCBI Taxonomy" id="1334022"/>
    <lineage>
        <taxon>Bacteria</taxon>
        <taxon>Pseudomonadati</taxon>
        <taxon>Bacteroidota</taxon>
        <taxon>Flavobacteriia</taxon>
        <taxon>Flavobacteriales</taxon>
        <taxon>Flavobacteriaceae</taxon>
        <taxon>Zunongwangia</taxon>
    </lineage>
</organism>
<dbReference type="Proteomes" id="UP000199438">
    <property type="component" value="Unassembled WGS sequence"/>
</dbReference>